<reference evidence="1 2" key="1">
    <citation type="submission" date="2020-02" db="EMBL/GenBank/DDBJ databases">
        <title>Genome sequence of the type strain DSM 27180 of Arthrobacter silviterrae.</title>
        <authorList>
            <person name="Gao J."/>
            <person name="Sun J."/>
        </authorList>
    </citation>
    <scope>NUCLEOTIDE SEQUENCE [LARGE SCALE GENOMIC DNA]</scope>
    <source>
        <strain evidence="1 2">DSM 27180</strain>
    </source>
</reference>
<evidence type="ECO:0008006" key="3">
    <source>
        <dbReference type="Google" id="ProtNLM"/>
    </source>
</evidence>
<name>A0ABX0DFW2_9MICC</name>
<dbReference type="RefSeq" id="WP_165181529.1">
    <property type="nucleotide sequence ID" value="NZ_JAAKZI010000011.1"/>
</dbReference>
<dbReference type="Proteomes" id="UP000479226">
    <property type="component" value="Unassembled WGS sequence"/>
</dbReference>
<keyword evidence="2" id="KW-1185">Reference proteome</keyword>
<gene>
    <name evidence="1" type="ORF">G6N77_08105</name>
</gene>
<proteinExistence type="predicted"/>
<evidence type="ECO:0000313" key="2">
    <source>
        <dbReference type="Proteomes" id="UP000479226"/>
    </source>
</evidence>
<organism evidence="1 2">
    <name type="scientific">Arthrobacter silviterrae</name>
    <dbReference type="NCBI Taxonomy" id="2026658"/>
    <lineage>
        <taxon>Bacteria</taxon>
        <taxon>Bacillati</taxon>
        <taxon>Actinomycetota</taxon>
        <taxon>Actinomycetes</taxon>
        <taxon>Micrococcales</taxon>
        <taxon>Micrococcaceae</taxon>
        <taxon>Arthrobacter</taxon>
    </lineage>
</organism>
<sequence>MFEQVRKFGAEIKEPAASASLDLATVPEATNGAGELGSVPLEVIGSCAGLAVVQVEPLGALGAEATGFIGMQIQKRLRAMQAGQGPLEPGELFAGQAAERERELQGAPYESYYAPGKLASRGRTLDALAQGYVGGAHGNESLAALAALALRCVEGS</sequence>
<evidence type="ECO:0000313" key="1">
    <source>
        <dbReference type="EMBL" id="NGN83420.1"/>
    </source>
</evidence>
<dbReference type="EMBL" id="JAAKZI010000011">
    <property type="protein sequence ID" value="NGN83420.1"/>
    <property type="molecule type" value="Genomic_DNA"/>
</dbReference>
<protein>
    <recommendedName>
        <fullName evidence="3">DUF222 domain-containing protein</fullName>
    </recommendedName>
</protein>
<comment type="caution">
    <text evidence="1">The sequence shown here is derived from an EMBL/GenBank/DDBJ whole genome shotgun (WGS) entry which is preliminary data.</text>
</comment>
<accession>A0ABX0DFW2</accession>